<name>A0A1H7S457_9LACT</name>
<keyword evidence="3" id="KW-0133">Cell shape</keyword>
<dbReference type="SUPFAM" id="SSF53623">
    <property type="entry name" value="MurD-like peptide ligases, catalytic domain"/>
    <property type="match status" value="1"/>
</dbReference>
<dbReference type="PANTHER" id="PTHR23135:SF4">
    <property type="entry name" value="UDP-N-ACETYLMURAMOYL-L-ALANYL-D-GLUTAMATE--2,6-DIAMINOPIMELATE LIGASE MURE HOMOLOG, CHLOROPLASTIC"/>
    <property type="match status" value="1"/>
</dbReference>
<dbReference type="SUPFAM" id="SSF63418">
    <property type="entry name" value="MurE/MurF N-terminal domain"/>
    <property type="match status" value="1"/>
</dbReference>
<keyword evidence="11" id="KW-0436">Ligase</keyword>
<gene>
    <name evidence="10" type="primary">murE</name>
    <name evidence="10" type="ORF">APU01nite_10910</name>
    <name evidence="11" type="ORF">SAMN04488100_1071</name>
</gene>
<sequence length="522" mass="57372">MNLSVLLQSIDTVSEKNSKHDIEIKNLAYHSSKVKPGTLFVCIRGFKTDGHNYAEAAVKNGAAALIVERFLPDITVPQFLVADGRRALALVSDCFYGRPSQNMRIFGVTGTNGKTTITYMTDAVFRANDLATGLIGTILVKFSDVTVPAVLTTPESLDLQRYLKKMEDKGVSHVSMEVSSSALDLKRTENLAFDVAAFTNIHRDHIELHGSFEAYYNAKASFIRQAPKSSAALLNIDESLLEKLKDETEAQVISFGIKNDSGHFHVSDIDMSDGIPSFTVTQKKPVKSLTGRPINLEPFRIDLAVPGLYSIYNALTAIITGLVNDIPLNIVKSGIEGFIGVERRFQILYDKEFTVIDDLLLNEDNIEASLKALKNLNYKAIHFVHAVRGSRGTEVNRENAAKMADWFPSLNIKNVTLTASRSLVGELDTVKKEETAAFTDVMESRGIAVDFHEELHDALAASLTQVEPGDILLITGAHGMDHGARIIMELLKKRPGTDRVAVDAIMTKKMIGMETTQKSDVS</sequence>
<keyword evidence="2" id="KW-0132">Cell division</keyword>
<evidence type="ECO:0000256" key="5">
    <source>
        <dbReference type="ARBA" id="ARBA00023306"/>
    </source>
</evidence>
<evidence type="ECO:0000256" key="1">
    <source>
        <dbReference type="ARBA" id="ARBA00004752"/>
    </source>
</evidence>
<dbReference type="Gene3D" id="3.40.1390.10">
    <property type="entry name" value="MurE/MurF, N-terminal domain"/>
    <property type="match status" value="1"/>
</dbReference>
<dbReference type="GO" id="GO:0005524">
    <property type="term" value="F:ATP binding"/>
    <property type="evidence" value="ECO:0007669"/>
    <property type="project" value="InterPro"/>
</dbReference>
<dbReference type="PANTHER" id="PTHR23135">
    <property type="entry name" value="MUR LIGASE FAMILY MEMBER"/>
    <property type="match status" value="1"/>
</dbReference>
<feature type="domain" description="Mur ligase C-terminal" evidence="8">
    <location>
        <begin position="343"/>
        <end position="477"/>
    </location>
</feature>
<keyword evidence="4" id="KW-0573">Peptidoglycan synthesis</keyword>
<dbReference type="GO" id="GO:0016881">
    <property type="term" value="F:acid-amino acid ligase activity"/>
    <property type="evidence" value="ECO:0007669"/>
    <property type="project" value="InterPro"/>
</dbReference>
<evidence type="ECO:0000256" key="3">
    <source>
        <dbReference type="ARBA" id="ARBA00022960"/>
    </source>
</evidence>
<dbReference type="Pfam" id="PF08245">
    <property type="entry name" value="Mur_ligase_M"/>
    <property type="match status" value="1"/>
</dbReference>
<accession>A0A1H7S457</accession>
<dbReference type="GO" id="GO:0008360">
    <property type="term" value="P:regulation of cell shape"/>
    <property type="evidence" value="ECO:0007669"/>
    <property type="project" value="UniProtKB-KW"/>
</dbReference>
<dbReference type="GO" id="GO:0071555">
    <property type="term" value="P:cell wall organization"/>
    <property type="evidence" value="ECO:0007669"/>
    <property type="project" value="UniProtKB-KW"/>
</dbReference>
<dbReference type="InterPro" id="IPR035911">
    <property type="entry name" value="MurE/MurF_N"/>
</dbReference>
<dbReference type="Gene3D" id="3.40.1190.10">
    <property type="entry name" value="Mur-like, catalytic domain"/>
    <property type="match status" value="1"/>
</dbReference>
<dbReference type="Pfam" id="PF02875">
    <property type="entry name" value="Mur_ligase_C"/>
    <property type="match status" value="1"/>
</dbReference>
<dbReference type="GO" id="GO:0051301">
    <property type="term" value="P:cell division"/>
    <property type="evidence" value="ECO:0007669"/>
    <property type="project" value="UniProtKB-KW"/>
</dbReference>
<evidence type="ECO:0000259" key="9">
    <source>
        <dbReference type="Pfam" id="PF08245"/>
    </source>
</evidence>
<dbReference type="InterPro" id="IPR013221">
    <property type="entry name" value="Mur_ligase_cen"/>
</dbReference>
<dbReference type="STRING" id="426703.SAMN04488100_1071"/>
<keyword evidence="5" id="KW-0131">Cell cycle</keyword>
<protein>
    <submittedName>
        <fullName evidence="10">UDP-N-acetylmuramoyl-L-alanyl-D-glutamate--2, 6-diaminopimelate ligase</fullName>
    </submittedName>
    <submittedName>
        <fullName evidence="11">UDP-N-acetylmuramoylalanyl-D-glutamate--2,6-diaminopimelate ligase</fullName>
    </submittedName>
</protein>
<dbReference type="InterPro" id="IPR000713">
    <property type="entry name" value="Mur_ligase_N"/>
</dbReference>
<dbReference type="Pfam" id="PF01225">
    <property type="entry name" value="Mur_ligase"/>
    <property type="match status" value="1"/>
</dbReference>
<evidence type="ECO:0000256" key="2">
    <source>
        <dbReference type="ARBA" id="ARBA00022618"/>
    </source>
</evidence>
<dbReference type="OrthoDB" id="9800958at2"/>
<evidence type="ECO:0000259" key="8">
    <source>
        <dbReference type="Pfam" id="PF02875"/>
    </source>
</evidence>
<dbReference type="Gene3D" id="3.90.190.20">
    <property type="entry name" value="Mur ligase, C-terminal domain"/>
    <property type="match status" value="1"/>
</dbReference>
<evidence type="ECO:0000313" key="13">
    <source>
        <dbReference type="Proteomes" id="UP000321425"/>
    </source>
</evidence>
<evidence type="ECO:0000313" key="12">
    <source>
        <dbReference type="Proteomes" id="UP000198548"/>
    </source>
</evidence>
<evidence type="ECO:0000313" key="10">
    <source>
        <dbReference type="EMBL" id="GEK89052.1"/>
    </source>
</evidence>
<comment type="pathway">
    <text evidence="1">Cell wall biogenesis; peptidoglycan biosynthesis.</text>
</comment>
<dbReference type="InterPro" id="IPR004101">
    <property type="entry name" value="Mur_ligase_C"/>
</dbReference>
<proteinExistence type="predicted"/>
<dbReference type="AlphaFoldDB" id="A0A1H7S457"/>
<organism evidence="11 12">
    <name type="scientific">Alkalibacterium putridalgicola</name>
    <dbReference type="NCBI Taxonomy" id="426703"/>
    <lineage>
        <taxon>Bacteria</taxon>
        <taxon>Bacillati</taxon>
        <taxon>Bacillota</taxon>
        <taxon>Bacilli</taxon>
        <taxon>Lactobacillales</taxon>
        <taxon>Carnobacteriaceae</taxon>
        <taxon>Alkalibacterium</taxon>
    </lineage>
</organism>
<dbReference type="Proteomes" id="UP000321425">
    <property type="component" value="Unassembled WGS sequence"/>
</dbReference>
<evidence type="ECO:0000256" key="4">
    <source>
        <dbReference type="ARBA" id="ARBA00022984"/>
    </source>
</evidence>
<dbReference type="InterPro" id="IPR036615">
    <property type="entry name" value="Mur_ligase_C_dom_sf"/>
</dbReference>
<dbReference type="InterPro" id="IPR036565">
    <property type="entry name" value="Mur-like_cat_sf"/>
</dbReference>
<reference evidence="10 13" key="2">
    <citation type="submission" date="2019-07" db="EMBL/GenBank/DDBJ databases">
        <title>Whole genome shotgun sequence of Alkalibacterium putridalgicola NBRC 103243.</title>
        <authorList>
            <person name="Hosoyama A."/>
            <person name="Uohara A."/>
            <person name="Ohji S."/>
            <person name="Ichikawa N."/>
        </authorList>
    </citation>
    <scope>NUCLEOTIDE SEQUENCE [LARGE SCALE GENOMIC DNA]</scope>
    <source>
        <strain evidence="10 13">NBRC 103243</strain>
    </source>
</reference>
<dbReference type="GO" id="GO:0009252">
    <property type="term" value="P:peptidoglycan biosynthetic process"/>
    <property type="evidence" value="ECO:0007669"/>
    <property type="project" value="UniProtKB-KW"/>
</dbReference>
<dbReference type="RefSeq" id="WP_091487356.1">
    <property type="nucleotide sequence ID" value="NZ_BJUX01000010.1"/>
</dbReference>
<evidence type="ECO:0000259" key="7">
    <source>
        <dbReference type="Pfam" id="PF01225"/>
    </source>
</evidence>
<keyword evidence="13" id="KW-1185">Reference proteome</keyword>
<dbReference type="EMBL" id="BJUX01000010">
    <property type="protein sequence ID" value="GEK89052.1"/>
    <property type="molecule type" value="Genomic_DNA"/>
</dbReference>
<evidence type="ECO:0000256" key="6">
    <source>
        <dbReference type="ARBA" id="ARBA00023316"/>
    </source>
</evidence>
<evidence type="ECO:0000313" key="11">
    <source>
        <dbReference type="EMBL" id="SEL67400.1"/>
    </source>
</evidence>
<feature type="domain" description="Mur ligase N-terminal catalytic" evidence="7">
    <location>
        <begin position="23"/>
        <end position="69"/>
    </location>
</feature>
<dbReference type="EMBL" id="FOBL01000007">
    <property type="protein sequence ID" value="SEL67400.1"/>
    <property type="molecule type" value="Genomic_DNA"/>
</dbReference>
<reference evidence="11 12" key="1">
    <citation type="submission" date="2016-10" db="EMBL/GenBank/DDBJ databases">
        <authorList>
            <person name="de Groot N.N."/>
        </authorList>
    </citation>
    <scope>NUCLEOTIDE SEQUENCE [LARGE SCALE GENOMIC DNA]</scope>
    <source>
        <strain evidence="11 12">DSM 19182</strain>
    </source>
</reference>
<keyword evidence="6" id="KW-0961">Cell wall biogenesis/degradation</keyword>
<dbReference type="SUPFAM" id="SSF53244">
    <property type="entry name" value="MurD-like peptide ligases, peptide-binding domain"/>
    <property type="match status" value="1"/>
</dbReference>
<feature type="domain" description="Mur ligase central" evidence="9">
    <location>
        <begin position="108"/>
        <end position="320"/>
    </location>
</feature>
<dbReference type="Proteomes" id="UP000198548">
    <property type="component" value="Unassembled WGS sequence"/>
</dbReference>